<evidence type="ECO:0000256" key="8">
    <source>
        <dbReference type="ARBA" id="ARBA00004633"/>
    </source>
</evidence>
<evidence type="ECO:0000256" key="3">
    <source>
        <dbReference type="ARBA" id="ARBA00004220"/>
    </source>
</evidence>
<dbReference type="GO" id="GO:0005634">
    <property type="term" value="C:nucleus"/>
    <property type="evidence" value="ECO:0007669"/>
    <property type="project" value="UniProtKB-SubCell"/>
</dbReference>
<keyword evidence="17" id="KW-0496">Mitochondrion</keyword>
<evidence type="ECO:0000256" key="4">
    <source>
        <dbReference type="ARBA" id="ARBA00004395"/>
    </source>
</evidence>
<evidence type="ECO:0000256" key="1">
    <source>
        <dbReference type="ARBA" id="ARBA00004123"/>
    </source>
</evidence>
<organism evidence="27 28">
    <name type="scientific">Capsaspora owczarzaki (strain ATCC 30864)</name>
    <dbReference type="NCBI Taxonomy" id="595528"/>
    <lineage>
        <taxon>Eukaryota</taxon>
        <taxon>Filasterea</taxon>
        <taxon>Capsaspora</taxon>
    </lineage>
</organism>
<evidence type="ECO:0000256" key="2">
    <source>
        <dbReference type="ARBA" id="ARBA00004202"/>
    </source>
</evidence>
<evidence type="ECO:0000313" key="27">
    <source>
        <dbReference type="EMBL" id="KJE89398.1"/>
    </source>
</evidence>
<dbReference type="GO" id="GO:0031902">
    <property type="term" value="C:late endosome membrane"/>
    <property type="evidence" value="ECO:0007669"/>
    <property type="project" value="UniProtKB-SubCell"/>
</dbReference>
<feature type="compositionally biased region" description="Low complexity" evidence="23">
    <location>
        <begin position="235"/>
        <end position="255"/>
    </location>
</feature>
<dbReference type="eggNOG" id="KOG3739">
    <property type="taxonomic scope" value="Eukaryota"/>
</dbReference>
<dbReference type="InterPro" id="IPR057339">
    <property type="entry name" value="RBD_SIN1"/>
</dbReference>
<dbReference type="GO" id="GO:0048471">
    <property type="term" value="C:perinuclear region of cytoplasm"/>
    <property type="evidence" value="ECO:0007669"/>
    <property type="project" value="UniProtKB-SubCell"/>
</dbReference>
<keyword evidence="14" id="KW-1000">Mitochondrion outer membrane</keyword>
<proteinExistence type="inferred from homology"/>
<dbReference type="Gene3D" id="2.30.29.30">
    <property type="entry name" value="Pleckstrin-homology domain (PH domain)/Phosphotyrosine-binding domain (PTB)"/>
    <property type="match status" value="1"/>
</dbReference>
<keyword evidence="28" id="KW-1185">Reference proteome</keyword>
<dbReference type="AlphaFoldDB" id="A0A0D2WJA0"/>
<dbReference type="InterPro" id="IPR011993">
    <property type="entry name" value="PH-like_dom_sf"/>
</dbReference>
<evidence type="ECO:0000256" key="14">
    <source>
        <dbReference type="ARBA" id="ARBA00022787"/>
    </source>
</evidence>
<keyword evidence="12" id="KW-0963">Cytoplasm</keyword>
<evidence type="ECO:0000256" key="15">
    <source>
        <dbReference type="ARBA" id="ARBA00022824"/>
    </source>
</evidence>
<dbReference type="PANTHER" id="PTHR13335:SF1">
    <property type="entry name" value="TARGET OF RAPAMYCIN COMPLEX 2 SUBUNIT MAPKAP1"/>
    <property type="match status" value="1"/>
</dbReference>
<keyword evidence="11" id="KW-1003">Cell membrane</keyword>
<dbReference type="GO" id="GO:0005546">
    <property type="term" value="F:phosphatidylinositol-4,5-bisphosphate binding"/>
    <property type="evidence" value="ECO:0007669"/>
    <property type="project" value="TreeGrafter"/>
</dbReference>
<comment type="subcellular location">
    <subcellularLocation>
        <location evidence="2">Cell membrane</location>
        <topology evidence="2">Peripheral membrane protein</topology>
    </subcellularLocation>
    <subcellularLocation>
        <location evidence="7">Cytoplasm</location>
        <location evidence="7">Perinuclear region</location>
    </subcellularLocation>
    <subcellularLocation>
        <location evidence="3">Early endosome membrane</location>
        <topology evidence="3">Peripheral membrane protein</topology>
    </subcellularLocation>
    <subcellularLocation>
        <location evidence="5">Endoplasmic reticulum membrane</location>
        <topology evidence="5">Peripheral membrane protein</topology>
    </subcellularLocation>
    <subcellularLocation>
        <location evidence="4">Golgi apparatus membrane</location>
        <topology evidence="4">Peripheral membrane protein</topology>
    </subcellularLocation>
    <subcellularLocation>
        <location evidence="8">Late endosome membrane</location>
        <topology evidence="8">Peripheral membrane protein</topology>
    </subcellularLocation>
    <subcellularLocation>
        <location evidence="21">Lysosome membrane</location>
        <topology evidence="21">Peripheral membrane protein</topology>
    </subcellularLocation>
    <subcellularLocation>
        <location evidence="6">Mitochondrion outer membrane</location>
        <topology evidence="6">Peripheral membrane protein</topology>
    </subcellularLocation>
    <subcellularLocation>
        <location evidence="1">Nucleus</location>
    </subcellularLocation>
</comment>
<evidence type="ECO:0000313" key="28">
    <source>
        <dbReference type="Proteomes" id="UP000008743"/>
    </source>
</evidence>
<evidence type="ECO:0000256" key="22">
    <source>
        <dbReference type="ARBA" id="ARBA00031431"/>
    </source>
</evidence>
<evidence type="ECO:0000256" key="20">
    <source>
        <dbReference type="ARBA" id="ARBA00023242"/>
    </source>
</evidence>
<evidence type="ECO:0000256" key="12">
    <source>
        <dbReference type="ARBA" id="ARBA00022490"/>
    </source>
</evidence>
<dbReference type="Pfam" id="PF25322">
    <property type="entry name" value="RBD_SIN1"/>
    <property type="match status" value="1"/>
</dbReference>
<feature type="domain" description="CRIM" evidence="24">
    <location>
        <begin position="278"/>
        <end position="405"/>
    </location>
</feature>
<protein>
    <recommendedName>
        <fullName evidence="10">Target of rapamycin complex 2 subunit MAPKAP1</fullName>
    </recommendedName>
    <alternativeName>
        <fullName evidence="22">Stress-activated map kinase-interacting protein 1</fullName>
    </alternativeName>
</protein>
<dbReference type="InParanoid" id="A0A0D2WJA0"/>
<feature type="domain" description="Target of rapamycin complex 2 subunit MAPKAP1-like Ras-binding" evidence="26">
    <location>
        <begin position="435"/>
        <end position="496"/>
    </location>
</feature>
<evidence type="ECO:0000256" key="9">
    <source>
        <dbReference type="ARBA" id="ARBA00009407"/>
    </source>
</evidence>
<evidence type="ECO:0000256" key="13">
    <source>
        <dbReference type="ARBA" id="ARBA00022753"/>
    </source>
</evidence>
<dbReference type="GO" id="GO:0005765">
    <property type="term" value="C:lysosomal membrane"/>
    <property type="evidence" value="ECO:0007669"/>
    <property type="project" value="UniProtKB-SubCell"/>
</dbReference>
<dbReference type="OrthoDB" id="241990at2759"/>
<gene>
    <name evidence="27" type="ORF">CAOG_000876</name>
</gene>
<dbReference type="Pfam" id="PF16979">
    <property type="entry name" value="SIN1_PH"/>
    <property type="match status" value="1"/>
</dbReference>
<keyword evidence="15" id="KW-0256">Endoplasmic reticulum</keyword>
<dbReference type="GO" id="GO:0031901">
    <property type="term" value="C:early endosome membrane"/>
    <property type="evidence" value="ECO:0007669"/>
    <property type="project" value="UniProtKB-SubCell"/>
</dbReference>
<dbReference type="GO" id="GO:0000139">
    <property type="term" value="C:Golgi membrane"/>
    <property type="evidence" value="ECO:0007669"/>
    <property type="project" value="UniProtKB-SubCell"/>
</dbReference>
<dbReference type="GO" id="GO:0005741">
    <property type="term" value="C:mitochondrial outer membrane"/>
    <property type="evidence" value="ECO:0007669"/>
    <property type="project" value="UniProtKB-SubCell"/>
</dbReference>
<dbReference type="InterPro" id="IPR031567">
    <property type="entry name" value="CRIM_dom"/>
</dbReference>
<evidence type="ECO:0000259" key="26">
    <source>
        <dbReference type="Pfam" id="PF25322"/>
    </source>
</evidence>
<dbReference type="EMBL" id="KE346360">
    <property type="protein sequence ID" value="KJE89398.1"/>
    <property type="molecule type" value="Genomic_DNA"/>
</dbReference>
<evidence type="ECO:0000256" key="6">
    <source>
        <dbReference type="ARBA" id="ARBA00004450"/>
    </source>
</evidence>
<dbReference type="GO" id="GO:0005789">
    <property type="term" value="C:endoplasmic reticulum membrane"/>
    <property type="evidence" value="ECO:0007669"/>
    <property type="project" value="UniProtKB-SubCell"/>
</dbReference>
<dbReference type="GO" id="GO:0038203">
    <property type="term" value="P:TORC2 signaling"/>
    <property type="evidence" value="ECO:0007669"/>
    <property type="project" value="TreeGrafter"/>
</dbReference>
<evidence type="ECO:0000256" key="19">
    <source>
        <dbReference type="ARBA" id="ARBA00023228"/>
    </source>
</evidence>
<feature type="region of interest" description="Disordered" evidence="23">
    <location>
        <begin position="142"/>
        <end position="177"/>
    </location>
</feature>
<dbReference type="PhylomeDB" id="A0A0D2WJA0"/>
<accession>A0A0D2WJA0</accession>
<dbReference type="PANTHER" id="PTHR13335">
    <property type="entry name" value="TARGET OF RAPAMYCIN COMPLEX 2 SUBUNIT MAPKAP1"/>
    <property type="match status" value="1"/>
</dbReference>
<dbReference type="FunCoup" id="A0A0D2WJA0">
    <property type="interactions" value="11"/>
</dbReference>
<keyword evidence="13" id="KW-0967">Endosome</keyword>
<dbReference type="GO" id="GO:0031932">
    <property type="term" value="C:TORC2 complex"/>
    <property type="evidence" value="ECO:0007669"/>
    <property type="project" value="InterPro"/>
</dbReference>
<feature type="domain" description="SIN1-type PH" evidence="25">
    <location>
        <begin position="528"/>
        <end position="636"/>
    </location>
</feature>
<dbReference type="GO" id="GO:0005886">
    <property type="term" value="C:plasma membrane"/>
    <property type="evidence" value="ECO:0007669"/>
    <property type="project" value="UniProtKB-SubCell"/>
</dbReference>
<dbReference type="InterPro" id="IPR031313">
    <property type="entry name" value="Sin1_PH_dom"/>
</dbReference>
<evidence type="ECO:0000256" key="7">
    <source>
        <dbReference type="ARBA" id="ARBA00004556"/>
    </source>
</evidence>
<evidence type="ECO:0000256" key="11">
    <source>
        <dbReference type="ARBA" id="ARBA00022475"/>
    </source>
</evidence>
<evidence type="ECO:0000256" key="23">
    <source>
        <dbReference type="SAM" id="MobiDB-lite"/>
    </source>
</evidence>
<evidence type="ECO:0000259" key="24">
    <source>
        <dbReference type="Pfam" id="PF16978"/>
    </source>
</evidence>
<keyword evidence="20" id="KW-0539">Nucleus</keyword>
<evidence type="ECO:0000256" key="16">
    <source>
        <dbReference type="ARBA" id="ARBA00023034"/>
    </source>
</evidence>
<keyword evidence="16" id="KW-0333">Golgi apparatus</keyword>
<name>A0A0D2WJA0_CAPO3</name>
<evidence type="ECO:0000256" key="17">
    <source>
        <dbReference type="ARBA" id="ARBA00023128"/>
    </source>
</evidence>
<feature type="compositionally biased region" description="Polar residues" evidence="23">
    <location>
        <begin position="166"/>
        <end position="177"/>
    </location>
</feature>
<sequence length="660" mass="69827">MAFLDDVASITRQVQFAWMTSDDTGLSGMVIAAPGPSAQHLQTVVQPGLSAYGAKARMPLANGGMALLLGGDGGLICTGGGPVRTAGAGNNGGGGGGGGSSSSAADALQKLNLAPTASEVTTPLGVALLLATGGGNLNVSLTGSSHGGGSGGGNGSVAGTGGHNSPHPSSNALLQSATGYGDDTQYAQSFDISMSPRLDFLGPARRHVGKSANEHPMAQTKVVNFKDLGKGATGGSSSSSSSSSSSGASKSSSGAGAEGDAFARVAVPTSVGPATAPSKLSQLLKSTASSGGKNTFSEYSQFSGEGHVGIARTVKLEIFFPTAKDTPAIAPINIIALGTATVEQVLGLIMWKYTKDDRQPKLAGNMDSYCLRMVEDDGTPDMDFPALDRKQPIQKFGFDQLAFCEGPRFNRNTRRIMRPESKHTTTFVHVYLPNQGCSIVSVKSFDVLLKDVLANVRKKRQLPKDQHTLELVDAPGEELDLNQTLQSIGTTKFNLIHKFSKRMDLVDADAVADKQKTDDVDFSLTVHQYKSFFVYIKHKFSANQEVMLGIDGNKVDIIPQSTQGFFAKTKLVSYQMDDIVLCQPIDEKSKTLKPGVSTKSFRFVYYNGNEFKSNYFDAKGAEEAKEIVTKINYILQSRVSETRALYAQQQDDANKKAKKL</sequence>
<evidence type="ECO:0000256" key="5">
    <source>
        <dbReference type="ARBA" id="ARBA00004406"/>
    </source>
</evidence>
<reference evidence="28" key="1">
    <citation type="submission" date="2011-02" db="EMBL/GenBank/DDBJ databases">
        <title>The Genome Sequence of Capsaspora owczarzaki ATCC 30864.</title>
        <authorList>
            <person name="Russ C."/>
            <person name="Cuomo C."/>
            <person name="Burger G."/>
            <person name="Gray M.W."/>
            <person name="Holland P.W.H."/>
            <person name="King N."/>
            <person name="Lang F.B.F."/>
            <person name="Roger A.J."/>
            <person name="Ruiz-Trillo I."/>
            <person name="Young S.K."/>
            <person name="Zeng Q."/>
            <person name="Gargeya S."/>
            <person name="Alvarado L."/>
            <person name="Berlin A."/>
            <person name="Chapman S.B."/>
            <person name="Chen Z."/>
            <person name="Freedman E."/>
            <person name="Gellesch M."/>
            <person name="Goldberg J."/>
            <person name="Griggs A."/>
            <person name="Gujja S."/>
            <person name="Heilman E."/>
            <person name="Heiman D."/>
            <person name="Howarth C."/>
            <person name="Mehta T."/>
            <person name="Neiman D."/>
            <person name="Pearson M."/>
            <person name="Roberts A."/>
            <person name="Saif S."/>
            <person name="Shea T."/>
            <person name="Shenoy N."/>
            <person name="Sisk P."/>
            <person name="Stolte C."/>
            <person name="Sykes S."/>
            <person name="White J."/>
            <person name="Yandava C."/>
            <person name="Haas B."/>
            <person name="Nusbaum C."/>
            <person name="Birren B."/>
        </authorList>
    </citation>
    <scope>NUCLEOTIDE SEQUENCE</scope>
    <source>
        <strain evidence="28">ATCC 30864</strain>
    </source>
</reference>
<comment type="similarity">
    <text evidence="9">Belongs to the SIN1 family.</text>
</comment>
<keyword evidence="18" id="KW-0472">Membrane</keyword>
<evidence type="ECO:0000259" key="25">
    <source>
        <dbReference type="Pfam" id="PF16979"/>
    </source>
</evidence>
<keyword evidence="19" id="KW-0458">Lysosome</keyword>
<feature type="region of interest" description="Disordered" evidence="23">
    <location>
        <begin position="227"/>
        <end position="255"/>
    </location>
</feature>
<dbReference type="RefSeq" id="XP_004365747.1">
    <property type="nucleotide sequence ID" value="XM_004365690.2"/>
</dbReference>
<dbReference type="STRING" id="595528.A0A0D2WJA0"/>
<dbReference type="Proteomes" id="UP000008743">
    <property type="component" value="Unassembled WGS sequence"/>
</dbReference>
<feature type="compositionally biased region" description="Gly residues" evidence="23">
    <location>
        <begin position="145"/>
        <end position="162"/>
    </location>
</feature>
<evidence type="ECO:0000256" key="18">
    <source>
        <dbReference type="ARBA" id="ARBA00023136"/>
    </source>
</evidence>
<dbReference type="Pfam" id="PF16978">
    <property type="entry name" value="CRIM"/>
    <property type="match status" value="1"/>
</dbReference>
<dbReference type="InterPro" id="IPR008828">
    <property type="entry name" value="Sin1/Avo1"/>
</dbReference>
<evidence type="ECO:0000256" key="10">
    <source>
        <dbReference type="ARBA" id="ARBA00014183"/>
    </source>
</evidence>
<evidence type="ECO:0000256" key="21">
    <source>
        <dbReference type="ARBA" id="ARBA00023765"/>
    </source>
</evidence>